<sequence length="333" mass="38507">MIECLANELLLNIVEFLDPACPFASPHPHSTGHPPLKNLSRCSRRLYSLCHPYLFRSLRLELHENQSLSRIHALRSFLSSLPNRRVERIAITFHARWNEGKIGLELKKLLWELQIPSLSLFQPRGARSHREKCAKWAYALEHTRLLRLETMDEDGDLKVLLLRSCPVTQVELFDGKFEREIKYATPELLRSRDASPGLAQLKPAMFPHLRELIYVATWPSLGRFVKLLGFVMGLPALERLEVALMWGVELELKRTDIWFRPTEDGIRYREVVSQYSRLATVVDQMDQLRFLVARDKRNPWVSGEANTPESMVEATKGTYRKINPACDGVHVYL</sequence>
<keyword evidence="2" id="KW-1185">Reference proteome</keyword>
<evidence type="ECO:0000313" key="1">
    <source>
        <dbReference type="EMBL" id="KAA8910125.1"/>
    </source>
</evidence>
<organism evidence="1 2">
    <name type="scientific">Sphaerosporella brunnea</name>
    <dbReference type="NCBI Taxonomy" id="1250544"/>
    <lineage>
        <taxon>Eukaryota</taxon>
        <taxon>Fungi</taxon>
        <taxon>Dikarya</taxon>
        <taxon>Ascomycota</taxon>
        <taxon>Pezizomycotina</taxon>
        <taxon>Pezizomycetes</taxon>
        <taxon>Pezizales</taxon>
        <taxon>Pyronemataceae</taxon>
        <taxon>Sphaerosporella</taxon>
    </lineage>
</organism>
<gene>
    <name evidence="1" type="ORF">FN846DRAFT_905240</name>
</gene>
<comment type="caution">
    <text evidence="1">The sequence shown here is derived from an EMBL/GenBank/DDBJ whole genome shotgun (WGS) entry which is preliminary data.</text>
</comment>
<reference evidence="1 2" key="1">
    <citation type="submission" date="2019-09" db="EMBL/GenBank/DDBJ databases">
        <title>Draft genome of the ectomycorrhizal ascomycete Sphaerosporella brunnea.</title>
        <authorList>
            <consortium name="DOE Joint Genome Institute"/>
            <person name="Benucci G.M."/>
            <person name="Marozzi G."/>
            <person name="Antonielli L."/>
            <person name="Sanchez S."/>
            <person name="Marco P."/>
            <person name="Wang X."/>
            <person name="Falini L.B."/>
            <person name="Barry K."/>
            <person name="Haridas S."/>
            <person name="Lipzen A."/>
            <person name="Labutti K."/>
            <person name="Grigoriev I.V."/>
            <person name="Murat C."/>
            <person name="Martin F."/>
            <person name="Albertini E."/>
            <person name="Donnini D."/>
            <person name="Bonito G."/>
        </authorList>
    </citation>
    <scope>NUCLEOTIDE SEQUENCE [LARGE SCALE GENOMIC DNA]</scope>
    <source>
        <strain evidence="1 2">Sb_GMNB300</strain>
    </source>
</reference>
<dbReference type="AlphaFoldDB" id="A0A5J5F2G6"/>
<dbReference type="Proteomes" id="UP000326924">
    <property type="component" value="Unassembled WGS sequence"/>
</dbReference>
<dbReference type="EMBL" id="VXIS01000050">
    <property type="protein sequence ID" value="KAA8910125.1"/>
    <property type="molecule type" value="Genomic_DNA"/>
</dbReference>
<name>A0A5J5F2G6_9PEZI</name>
<dbReference type="InParanoid" id="A0A5J5F2G6"/>
<protein>
    <recommendedName>
        <fullName evidence="3">F-box domain-containing protein</fullName>
    </recommendedName>
</protein>
<dbReference type="OrthoDB" id="5328449at2759"/>
<evidence type="ECO:0008006" key="3">
    <source>
        <dbReference type="Google" id="ProtNLM"/>
    </source>
</evidence>
<accession>A0A5J5F2G6</accession>
<proteinExistence type="predicted"/>
<evidence type="ECO:0000313" key="2">
    <source>
        <dbReference type="Proteomes" id="UP000326924"/>
    </source>
</evidence>